<feature type="region of interest" description="Disordered" evidence="12">
    <location>
        <begin position="1"/>
        <end position="22"/>
    </location>
</feature>
<keyword evidence="3 9" id="KW-0436">Ligase</keyword>
<dbReference type="InterPro" id="IPR044136">
    <property type="entry name" value="Lys-tRNA-ligase_II_N"/>
</dbReference>
<evidence type="ECO:0000256" key="6">
    <source>
        <dbReference type="ARBA" id="ARBA00022840"/>
    </source>
</evidence>
<keyword evidence="6 9" id="KW-0067">ATP-binding</keyword>
<feature type="binding site" evidence="9">
    <location>
        <position position="446"/>
    </location>
    <ligand>
        <name>Mg(2+)</name>
        <dbReference type="ChEBI" id="CHEBI:18420"/>
        <label>2</label>
    </ligand>
</feature>
<evidence type="ECO:0000256" key="11">
    <source>
        <dbReference type="SAM" id="Coils"/>
    </source>
</evidence>
<comment type="cofactor">
    <cofactor evidence="9 10">
        <name>Mg(2+)</name>
        <dbReference type="ChEBI" id="CHEBI:18420"/>
    </cofactor>
    <text evidence="9 10">Binds 3 Mg(2+) ions per subunit.</text>
</comment>
<keyword evidence="9 10" id="KW-0460">Magnesium</keyword>
<dbReference type="InterPro" id="IPR004364">
    <property type="entry name" value="Aa-tRNA-synt_II"/>
</dbReference>
<keyword evidence="7 9" id="KW-0030">Aminoacyl-tRNA synthetase</keyword>
<dbReference type="InterPro" id="IPR045864">
    <property type="entry name" value="aa-tRNA-synth_II/BPL/LPL"/>
</dbReference>
<dbReference type="EC" id="6.1.1.6" evidence="9"/>
<dbReference type="PANTHER" id="PTHR42918">
    <property type="entry name" value="LYSYL-TRNA SYNTHETASE"/>
    <property type="match status" value="1"/>
</dbReference>
<evidence type="ECO:0000313" key="14">
    <source>
        <dbReference type="EMBL" id="GAA0820712.1"/>
    </source>
</evidence>
<dbReference type="InterPro" id="IPR004365">
    <property type="entry name" value="NA-bd_OB_tRNA"/>
</dbReference>
<dbReference type="InterPro" id="IPR012340">
    <property type="entry name" value="NA-bd_OB-fold"/>
</dbReference>
<comment type="caution">
    <text evidence="14">The sequence shown here is derived from an EMBL/GenBank/DDBJ whole genome shotgun (WGS) entry which is preliminary data.</text>
</comment>
<accession>A0ABN1L998</accession>
<dbReference type="PROSITE" id="PS50862">
    <property type="entry name" value="AA_TRNA_LIGASE_II"/>
    <property type="match status" value="1"/>
</dbReference>
<dbReference type="SUPFAM" id="SSF55681">
    <property type="entry name" value="Class II aaRS and biotin synthetases"/>
    <property type="match status" value="1"/>
</dbReference>
<evidence type="ECO:0000256" key="7">
    <source>
        <dbReference type="ARBA" id="ARBA00023146"/>
    </source>
</evidence>
<comment type="subunit">
    <text evidence="9">Homodimer.</text>
</comment>
<evidence type="ECO:0000256" key="4">
    <source>
        <dbReference type="ARBA" id="ARBA00022723"/>
    </source>
</evidence>
<gene>
    <name evidence="9 14" type="primary">lysS</name>
    <name evidence="14" type="ORF">GCM10009111_26610</name>
</gene>
<keyword evidence="9" id="KW-0648">Protein biosynthesis</keyword>
<name>A0ABN1L998_9GAMM</name>
<dbReference type="NCBIfam" id="TIGR00499">
    <property type="entry name" value="lysS_bact"/>
    <property type="match status" value="1"/>
</dbReference>
<dbReference type="CDD" id="cd00775">
    <property type="entry name" value="LysRS_core"/>
    <property type="match status" value="1"/>
</dbReference>
<feature type="binding site" evidence="9">
    <location>
        <position position="446"/>
    </location>
    <ligand>
        <name>Mg(2+)</name>
        <dbReference type="ChEBI" id="CHEBI:18420"/>
        <label>1</label>
    </ligand>
</feature>
<evidence type="ECO:0000256" key="5">
    <source>
        <dbReference type="ARBA" id="ARBA00022741"/>
    </source>
</evidence>
<dbReference type="Pfam" id="PF00152">
    <property type="entry name" value="tRNA-synt_2"/>
    <property type="match status" value="1"/>
</dbReference>
<dbReference type="GO" id="GO:0016874">
    <property type="term" value="F:ligase activity"/>
    <property type="evidence" value="ECO:0007669"/>
    <property type="project" value="UniProtKB-KW"/>
</dbReference>
<evidence type="ECO:0000256" key="12">
    <source>
        <dbReference type="SAM" id="MobiDB-lite"/>
    </source>
</evidence>
<feature type="compositionally biased region" description="Polar residues" evidence="12">
    <location>
        <begin position="7"/>
        <end position="18"/>
    </location>
</feature>
<protein>
    <recommendedName>
        <fullName evidence="9">Lysine--tRNA ligase</fullName>
        <ecNumber evidence="9">6.1.1.6</ecNumber>
    </recommendedName>
    <alternativeName>
        <fullName evidence="9">Lysyl-tRNA synthetase</fullName>
        <shortName evidence="9">LysRS</shortName>
    </alternativeName>
</protein>
<reference evidence="14 15" key="1">
    <citation type="journal article" date="2019" name="Int. J. Syst. Evol. Microbiol.">
        <title>The Global Catalogue of Microorganisms (GCM) 10K type strain sequencing project: providing services to taxonomists for standard genome sequencing and annotation.</title>
        <authorList>
            <consortium name="The Broad Institute Genomics Platform"/>
            <consortium name="The Broad Institute Genome Sequencing Center for Infectious Disease"/>
            <person name="Wu L."/>
            <person name="Ma J."/>
        </authorList>
    </citation>
    <scope>NUCLEOTIDE SEQUENCE [LARGE SCALE GENOMIC DNA]</scope>
    <source>
        <strain evidence="14 15">JCM 15608</strain>
    </source>
</reference>
<dbReference type="NCBIfam" id="NF001756">
    <property type="entry name" value="PRK00484.1"/>
    <property type="match status" value="1"/>
</dbReference>
<dbReference type="HAMAP" id="MF_00252">
    <property type="entry name" value="Lys_tRNA_synth_class2"/>
    <property type="match status" value="1"/>
</dbReference>
<keyword evidence="2 9" id="KW-0963">Cytoplasm</keyword>
<sequence>MTDKANKTSQENNASAAQDENKLIAERRVKLEKIRSNSTANGFPNDFNREHLAADIQAEHGEKTKEELETLQLTYAIAGRIMAKRGPFLVIQDSSGRIQGYAEKTVQKEIREKWGSLDIGDIVGIKGILHKSGKGDLYVNMDEYSLLTKSLRPLPEKFHGLSDQEMKYRQRYVDLIINEDTRNTFKIRSKIVAGIRNFLTQRDFMEVETPMLQIIPGGATAKPFMTHHNTFDLDMYLRIAPELNLKRLVVGGFDRVFEINRSFRNEGISTRHNPEFTMIEFYQAYADYHDLMNTTEDMLRTIAQDVLGTTTIRNTVKNSDGEVVEEKFYDLGKPFARLSMVDAILQYGKDHRGAEQLDEAALRDPENNFDAIKAMAKAVGVKESDASKVWGPGKYICEIFEEVAEHLLDQPTFITEYPWEVSPLARRNDENPFITDRFEFFVGGRELANGFSELNDAEDQAERFQKQVTEKDAGDDEAMHYDADYINALEYGLPPTAGEGIGIDRLVMLFTDSPSIKDVILFPHMRPEAE</sequence>
<keyword evidence="4 9" id="KW-0479">Metal-binding</keyword>
<dbReference type="EMBL" id="BAAAFA010000009">
    <property type="protein sequence ID" value="GAA0820712.1"/>
    <property type="molecule type" value="Genomic_DNA"/>
</dbReference>
<dbReference type="PRINTS" id="PR00982">
    <property type="entry name" value="TRNASYNTHLYS"/>
</dbReference>
<feature type="coiled-coil region" evidence="11">
    <location>
        <begin position="447"/>
        <end position="474"/>
    </location>
</feature>
<evidence type="ECO:0000256" key="3">
    <source>
        <dbReference type="ARBA" id="ARBA00022598"/>
    </source>
</evidence>
<comment type="catalytic activity">
    <reaction evidence="8 9 10">
        <text>tRNA(Lys) + L-lysine + ATP = L-lysyl-tRNA(Lys) + AMP + diphosphate</text>
        <dbReference type="Rhea" id="RHEA:20792"/>
        <dbReference type="Rhea" id="RHEA-COMP:9696"/>
        <dbReference type="Rhea" id="RHEA-COMP:9697"/>
        <dbReference type="ChEBI" id="CHEBI:30616"/>
        <dbReference type="ChEBI" id="CHEBI:32551"/>
        <dbReference type="ChEBI" id="CHEBI:33019"/>
        <dbReference type="ChEBI" id="CHEBI:78442"/>
        <dbReference type="ChEBI" id="CHEBI:78529"/>
        <dbReference type="ChEBI" id="CHEBI:456215"/>
        <dbReference type="EC" id="6.1.1.6"/>
    </reaction>
</comment>
<keyword evidence="11" id="KW-0175">Coiled coil</keyword>
<dbReference type="InterPro" id="IPR002313">
    <property type="entry name" value="Lys-tRNA-ligase_II"/>
</dbReference>
<keyword evidence="5 9" id="KW-0547">Nucleotide-binding</keyword>
<keyword evidence="15" id="KW-1185">Reference proteome</keyword>
<dbReference type="InterPro" id="IPR018149">
    <property type="entry name" value="Lys-tRNA-synth_II_C"/>
</dbReference>
<feature type="binding site" evidence="9">
    <location>
        <position position="439"/>
    </location>
    <ligand>
        <name>Mg(2+)</name>
        <dbReference type="ChEBI" id="CHEBI:18420"/>
        <label>1</label>
    </ligand>
</feature>
<feature type="domain" description="Aminoacyl-transfer RNA synthetases class-II family profile" evidence="13">
    <location>
        <begin position="185"/>
        <end position="527"/>
    </location>
</feature>
<proteinExistence type="inferred from homology"/>
<comment type="similarity">
    <text evidence="1 9">Belongs to the class-II aminoacyl-tRNA synthetase family.</text>
</comment>
<evidence type="ECO:0000256" key="8">
    <source>
        <dbReference type="ARBA" id="ARBA00048573"/>
    </source>
</evidence>
<dbReference type="RefSeq" id="WP_343818041.1">
    <property type="nucleotide sequence ID" value="NZ_BAAAFA010000009.1"/>
</dbReference>
<dbReference type="Proteomes" id="UP001500021">
    <property type="component" value="Unassembled WGS sequence"/>
</dbReference>
<evidence type="ECO:0000256" key="1">
    <source>
        <dbReference type="ARBA" id="ARBA00008226"/>
    </source>
</evidence>
<dbReference type="InterPro" id="IPR006195">
    <property type="entry name" value="aa-tRNA-synth_II"/>
</dbReference>
<dbReference type="Gene3D" id="3.30.930.10">
    <property type="entry name" value="Bira Bifunctional Protein, Domain 2"/>
    <property type="match status" value="1"/>
</dbReference>
<evidence type="ECO:0000256" key="10">
    <source>
        <dbReference type="RuleBase" id="RU000336"/>
    </source>
</evidence>
<dbReference type="Pfam" id="PF01336">
    <property type="entry name" value="tRNA_anti-codon"/>
    <property type="match status" value="1"/>
</dbReference>
<dbReference type="CDD" id="cd04322">
    <property type="entry name" value="LysRS_N"/>
    <property type="match status" value="1"/>
</dbReference>
<evidence type="ECO:0000256" key="2">
    <source>
        <dbReference type="ARBA" id="ARBA00022490"/>
    </source>
</evidence>
<dbReference type="Gene3D" id="2.40.50.140">
    <property type="entry name" value="Nucleic acid-binding proteins"/>
    <property type="match status" value="1"/>
</dbReference>
<evidence type="ECO:0000259" key="13">
    <source>
        <dbReference type="PROSITE" id="PS50862"/>
    </source>
</evidence>
<evidence type="ECO:0000313" key="15">
    <source>
        <dbReference type="Proteomes" id="UP001500021"/>
    </source>
</evidence>
<dbReference type="PANTHER" id="PTHR42918:SF15">
    <property type="entry name" value="LYSINE--TRNA LIGASE, CHLOROPLASTIC_MITOCHONDRIAL"/>
    <property type="match status" value="1"/>
</dbReference>
<comment type="subcellular location">
    <subcellularLocation>
        <location evidence="9">Cytoplasm</location>
    </subcellularLocation>
</comment>
<dbReference type="SUPFAM" id="SSF50249">
    <property type="entry name" value="Nucleic acid-binding proteins"/>
    <property type="match status" value="1"/>
</dbReference>
<evidence type="ECO:0000256" key="9">
    <source>
        <dbReference type="HAMAP-Rule" id="MF_00252"/>
    </source>
</evidence>
<organism evidence="14 15">
    <name type="scientific">Colwellia asteriadis</name>
    <dbReference type="NCBI Taxonomy" id="517723"/>
    <lineage>
        <taxon>Bacteria</taxon>
        <taxon>Pseudomonadati</taxon>
        <taxon>Pseudomonadota</taxon>
        <taxon>Gammaproteobacteria</taxon>
        <taxon>Alteromonadales</taxon>
        <taxon>Colwelliaceae</taxon>
        <taxon>Colwellia</taxon>
    </lineage>
</organism>